<organism evidence="17 18">
    <name type="scientific">Faecousia intestinalis</name>
    <dbReference type="NCBI Taxonomy" id="3133167"/>
    <lineage>
        <taxon>Bacteria</taxon>
        <taxon>Bacillati</taxon>
        <taxon>Bacillota</taxon>
        <taxon>Clostridia</taxon>
        <taxon>Eubacteriales</taxon>
        <taxon>Oscillospiraceae</taxon>
        <taxon>Faecousia</taxon>
    </lineage>
</organism>
<dbReference type="GO" id="GO:0003678">
    <property type="term" value="F:DNA helicase activity"/>
    <property type="evidence" value="ECO:0007669"/>
    <property type="project" value="UniProtKB-EC"/>
</dbReference>
<evidence type="ECO:0000256" key="12">
    <source>
        <dbReference type="ARBA" id="ARBA00034808"/>
    </source>
</evidence>
<keyword evidence="2 14" id="KW-0547">Nucleotide-binding</keyword>
<evidence type="ECO:0000256" key="14">
    <source>
        <dbReference type="PROSITE-ProRule" id="PRU00560"/>
    </source>
</evidence>
<dbReference type="PANTHER" id="PTHR11070">
    <property type="entry name" value="UVRD / RECB / PCRA DNA HELICASE FAMILY MEMBER"/>
    <property type="match status" value="1"/>
</dbReference>
<dbReference type="Gene3D" id="3.90.320.10">
    <property type="match status" value="1"/>
</dbReference>
<comment type="caution">
    <text evidence="17">The sequence shown here is derived from an EMBL/GenBank/DDBJ whole genome shotgun (WGS) entry which is preliminary data.</text>
</comment>
<dbReference type="PROSITE" id="PS51217">
    <property type="entry name" value="UVRD_HELICASE_CTER"/>
    <property type="match status" value="1"/>
</dbReference>
<keyword evidence="6" id="KW-0269">Exonuclease</keyword>
<evidence type="ECO:0000313" key="18">
    <source>
        <dbReference type="Proteomes" id="UP001491552"/>
    </source>
</evidence>
<dbReference type="EC" id="5.6.2.4" evidence="12"/>
<evidence type="ECO:0000256" key="6">
    <source>
        <dbReference type="ARBA" id="ARBA00022839"/>
    </source>
</evidence>
<evidence type="ECO:0000256" key="8">
    <source>
        <dbReference type="ARBA" id="ARBA00023125"/>
    </source>
</evidence>
<dbReference type="InterPro" id="IPR014016">
    <property type="entry name" value="UvrD-like_ATP-bd"/>
</dbReference>
<feature type="domain" description="UvrD-like helicase ATP-binding" evidence="15">
    <location>
        <begin position="4"/>
        <end position="463"/>
    </location>
</feature>
<evidence type="ECO:0000256" key="5">
    <source>
        <dbReference type="ARBA" id="ARBA00022806"/>
    </source>
</evidence>
<dbReference type="NCBIfam" id="TIGR02785">
    <property type="entry name" value="addA_Gpos"/>
    <property type="match status" value="1"/>
</dbReference>
<protein>
    <recommendedName>
        <fullName evidence="12">DNA 3'-5' helicase</fullName>
        <ecNumber evidence="12">5.6.2.4</ecNumber>
    </recommendedName>
</protein>
<gene>
    <name evidence="17" type="primary">addA</name>
    <name evidence="17" type="ORF">WMO66_09155</name>
</gene>
<dbReference type="SUPFAM" id="SSF52540">
    <property type="entry name" value="P-loop containing nucleoside triphosphate hydrolases"/>
    <property type="match status" value="1"/>
</dbReference>
<dbReference type="SUPFAM" id="SSF52980">
    <property type="entry name" value="Restriction endonuclease-like"/>
    <property type="match status" value="1"/>
</dbReference>
<dbReference type="InterPro" id="IPR014017">
    <property type="entry name" value="DNA_helicase_UvrD-like_C"/>
</dbReference>
<evidence type="ECO:0000256" key="1">
    <source>
        <dbReference type="ARBA" id="ARBA00022722"/>
    </source>
</evidence>
<keyword evidence="8" id="KW-0238">DNA-binding</keyword>
<evidence type="ECO:0000256" key="13">
    <source>
        <dbReference type="ARBA" id="ARBA00048988"/>
    </source>
</evidence>
<dbReference type="Pfam" id="PF12705">
    <property type="entry name" value="PDDEXK_1"/>
    <property type="match status" value="1"/>
</dbReference>
<dbReference type="InterPro" id="IPR027417">
    <property type="entry name" value="P-loop_NTPase"/>
</dbReference>
<dbReference type="Proteomes" id="UP001491552">
    <property type="component" value="Unassembled WGS sequence"/>
</dbReference>
<evidence type="ECO:0000256" key="10">
    <source>
        <dbReference type="ARBA" id="ARBA00023235"/>
    </source>
</evidence>
<keyword evidence="3" id="KW-0227">DNA damage</keyword>
<keyword evidence="18" id="KW-1185">Reference proteome</keyword>
<reference evidence="17 18" key="1">
    <citation type="submission" date="2024-03" db="EMBL/GenBank/DDBJ databases">
        <title>Human intestinal bacterial collection.</title>
        <authorList>
            <person name="Pauvert C."/>
            <person name="Hitch T.C.A."/>
            <person name="Clavel T."/>
        </authorList>
    </citation>
    <scope>NUCLEOTIDE SEQUENCE [LARGE SCALE GENOMIC DNA]</scope>
    <source>
        <strain evidence="17 18">CLA-AA-H192</strain>
    </source>
</reference>
<dbReference type="CDD" id="cd17932">
    <property type="entry name" value="DEXQc_UvrD"/>
    <property type="match status" value="1"/>
</dbReference>
<feature type="binding site" evidence="14">
    <location>
        <begin position="25"/>
        <end position="32"/>
    </location>
    <ligand>
        <name>ATP</name>
        <dbReference type="ChEBI" id="CHEBI:30616"/>
    </ligand>
</feature>
<comment type="catalytic activity">
    <reaction evidence="11">
        <text>Couples ATP hydrolysis with the unwinding of duplex DNA by translocating in the 3'-5' direction.</text>
        <dbReference type="EC" id="5.6.2.4"/>
    </reaction>
</comment>
<dbReference type="InterPro" id="IPR038726">
    <property type="entry name" value="PDDEXK_AddAB-type"/>
</dbReference>
<evidence type="ECO:0000259" key="15">
    <source>
        <dbReference type="PROSITE" id="PS51198"/>
    </source>
</evidence>
<keyword evidence="5 14" id="KW-0347">Helicase</keyword>
<sequence length="1160" mass="127938">MAEIVLTPGQRAAVESRGCALLVAAAAGSGKTRVLIDRVLDQVIREGRCVDEFLLITFTQAAAAELRGKLLAELNRRLAADPENRHLQRQLSRVYLAQISTVHSFCAALLRDYAHVLELPADFRLADEQEAAALRERAVRAVLEEAYADPSPAVRAALDLPGAGRDDRALQELIVRVYTNLQCYPDPAATADRWEVMLDVTDCTDPGQTIWGEWLLRELQRGLQSDAAMLRRALALAEENEAVSAYAPVLQANLLLLEALASAGSWEALARIPPDFGRFPAIRKCADLETQERIKRLRTDTVARVRRRLEPFSLPPDETLRELSGSAEALRGLLALTRAFSARFAAEKSRRHLLDYNDLEHFALRLLTDRSGAPTAAAREVAGRYAEILVDEYQDTNRVQEAIYSAISREGRNVFLVGDVKQSIYRFRLADPTIFLEKYRTFAEEPAEGEPRRILLSDNFRSHAEILSAANDVFRLTMTERTGGLVYGDAEALRANRTFPDMGQPAVELHAIDYSPAGDGAPPDRAAAEAEFVAARIAEMLRQEEKIPDGDGLRPVRPGDIVILMRSLSGRTQTYLDALRRHGIPASCGSDDLFAAEEIRFLFALLRIIDNPHQDIPLLTVLLSPFGGYPADALARLRAGDRDADLYTLLCESKAPICAVLEDLRRTAQEAPLRTLLEEAEERLLLPALCAALPNGPQRQRNLAALRSIADSYERAGGCGLPGFLRHLEGLRERGVPSSGGAAAGAVRLMTIHSSKGLEFPVVFLADLCKSFNRTDSRANVLTDPVLGLGSNCYDPAARILCPTIARQAIARRLDQEAVSEEMRVLYVAMTRPQYRLIMTCCAARLTRRLESYAQGLSLPPDAALLEGVDSLGDWILLAAMTRPEASELFAAAGQPDCALQGSHPWRIQLHTAVQAAPEAGNATSAEPACEQPPEPRFLPPYGHAAAVTMPTKLTATQLKGRELDNEAAEQTAQAPKLHFPVPRFEEGRRALTAAERGTALHLAMQHLNYAACADESGLRSELERLGRQKFLTPQQLEAVDPERLRRFFASPLGQRVLQAPQVVREFKFSVLDDGANYDPALEGEEILLQGVTDCCLIELDGLVILDFKSDRLRHGAERERAEYYRGQLDAYSRALSRIFELPVSERIVYFFATDTAVSL</sequence>
<feature type="domain" description="UvrD-like helicase C-terminal" evidence="16">
    <location>
        <begin position="490"/>
        <end position="757"/>
    </location>
</feature>
<dbReference type="GO" id="GO:0016787">
    <property type="term" value="F:hydrolase activity"/>
    <property type="evidence" value="ECO:0007669"/>
    <property type="project" value="UniProtKB-KW"/>
</dbReference>
<dbReference type="InterPro" id="IPR011604">
    <property type="entry name" value="PDDEXK-like_dom_sf"/>
</dbReference>
<evidence type="ECO:0000259" key="16">
    <source>
        <dbReference type="PROSITE" id="PS51217"/>
    </source>
</evidence>
<dbReference type="InterPro" id="IPR000212">
    <property type="entry name" value="DNA_helicase_UvrD/REP"/>
</dbReference>
<keyword evidence="4 14" id="KW-0378">Hydrolase</keyword>
<dbReference type="PANTHER" id="PTHR11070:SF48">
    <property type="entry name" value="ATP-DEPENDENT HELICASE_NUCLEASE SUBUNIT A"/>
    <property type="match status" value="1"/>
</dbReference>
<evidence type="ECO:0000256" key="3">
    <source>
        <dbReference type="ARBA" id="ARBA00022763"/>
    </source>
</evidence>
<dbReference type="EMBL" id="JBBMFF010000229">
    <property type="protein sequence ID" value="MEQ2511412.1"/>
    <property type="molecule type" value="Genomic_DNA"/>
</dbReference>
<proteinExistence type="predicted"/>
<keyword evidence="10" id="KW-0413">Isomerase</keyword>
<evidence type="ECO:0000256" key="4">
    <source>
        <dbReference type="ARBA" id="ARBA00022801"/>
    </source>
</evidence>
<evidence type="ECO:0000313" key="17">
    <source>
        <dbReference type="EMBL" id="MEQ2511412.1"/>
    </source>
</evidence>
<evidence type="ECO:0000256" key="7">
    <source>
        <dbReference type="ARBA" id="ARBA00022840"/>
    </source>
</evidence>
<dbReference type="RefSeq" id="WP_349136107.1">
    <property type="nucleotide sequence ID" value="NZ_JBBMFF010000229.1"/>
</dbReference>
<evidence type="ECO:0000256" key="9">
    <source>
        <dbReference type="ARBA" id="ARBA00023204"/>
    </source>
</evidence>
<comment type="catalytic activity">
    <reaction evidence="13">
        <text>ATP + H2O = ADP + phosphate + H(+)</text>
        <dbReference type="Rhea" id="RHEA:13065"/>
        <dbReference type="ChEBI" id="CHEBI:15377"/>
        <dbReference type="ChEBI" id="CHEBI:15378"/>
        <dbReference type="ChEBI" id="CHEBI:30616"/>
        <dbReference type="ChEBI" id="CHEBI:43474"/>
        <dbReference type="ChEBI" id="CHEBI:456216"/>
        <dbReference type="EC" id="5.6.2.4"/>
    </reaction>
</comment>
<keyword evidence="9" id="KW-0234">DNA repair</keyword>
<keyword evidence="1" id="KW-0540">Nuclease</keyword>
<dbReference type="Pfam" id="PF00580">
    <property type="entry name" value="UvrD-helicase"/>
    <property type="match status" value="1"/>
</dbReference>
<evidence type="ECO:0000256" key="2">
    <source>
        <dbReference type="ARBA" id="ARBA00022741"/>
    </source>
</evidence>
<dbReference type="Pfam" id="PF13361">
    <property type="entry name" value="UvrD_C"/>
    <property type="match status" value="1"/>
</dbReference>
<accession>A0ABV1G7Q3</accession>
<dbReference type="InterPro" id="IPR011335">
    <property type="entry name" value="Restrct_endonuc-II-like"/>
</dbReference>
<dbReference type="PROSITE" id="PS51198">
    <property type="entry name" value="UVRD_HELICASE_ATP_BIND"/>
    <property type="match status" value="1"/>
</dbReference>
<evidence type="ECO:0000256" key="11">
    <source>
        <dbReference type="ARBA" id="ARBA00034617"/>
    </source>
</evidence>
<dbReference type="InterPro" id="IPR014152">
    <property type="entry name" value="AddA"/>
</dbReference>
<name>A0ABV1G7Q3_9FIRM</name>
<keyword evidence="7 14" id="KW-0067">ATP-binding</keyword>
<dbReference type="Gene3D" id="3.40.50.300">
    <property type="entry name" value="P-loop containing nucleotide triphosphate hydrolases"/>
    <property type="match status" value="4"/>
</dbReference>